<dbReference type="EMBL" id="DF143171">
    <property type="protein sequence ID" value="GAA51582.1"/>
    <property type="molecule type" value="Genomic_DNA"/>
</dbReference>
<dbReference type="AlphaFoldDB" id="G7YF49"/>
<gene>
    <name evidence="2" type="ORF">CLF_106407</name>
</gene>
<name>G7YF49_CLOSI</name>
<evidence type="ECO:0000313" key="3">
    <source>
        <dbReference type="Proteomes" id="UP000008909"/>
    </source>
</evidence>
<evidence type="ECO:0000256" key="1">
    <source>
        <dbReference type="SAM" id="MobiDB-lite"/>
    </source>
</evidence>
<feature type="region of interest" description="Disordered" evidence="1">
    <location>
        <begin position="1"/>
        <end position="34"/>
    </location>
</feature>
<feature type="compositionally biased region" description="Basic and acidic residues" evidence="1">
    <location>
        <begin position="10"/>
        <end position="19"/>
    </location>
</feature>
<organism evidence="2 3">
    <name type="scientific">Clonorchis sinensis</name>
    <name type="common">Chinese liver fluke</name>
    <dbReference type="NCBI Taxonomy" id="79923"/>
    <lineage>
        <taxon>Eukaryota</taxon>
        <taxon>Metazoa</taxon>
        <taxon>Spiralia</taxon>
        <taxon>Lophotrochozoa</taxon>
        <taxon>Platyhelminthes</taxon>
        <taxon>Trematoda</taxon>
        <taxon>Digenea</taxon>
        <taxon>Opisthorchiida</taxon>
        <taxon>Opisthorchiata</taxon>
        <taxon>Opisthorchiidae</taxon>
        <taxon>Clonorchis</taxon>
    </lineage>
</organism>
<sequence length="295" mass="33296">MRQPGVAPSVEEKPHKREIQLGTSGLAKLSNSRSNRSKIPNRYFVNLLGMKIKFIDPRGNAVMLPGLANGDEKPWSIMVVLLVRVAHPTTHHYVHSFGYRHPYNQSHLSYSERSQGHSAVIGSVPKLADLYDLIRLWIISTMNLEACCALGWGFDLIIRKLQWFSPHFGRIRTFTSEQVNVHMLERLGVDISVAELSQVKLQSVTLCNQSLSKGIIQLVEVVDKRGALWSIKSFPQRFSTVCSKKCPPWMSTLSPYLLNFSVDEIMQQTLGALQSTGVPDMEWSDNIFLVFEDEG</sequence>
<evidence type="ECO:0000313" key="2">
    <source>
        <dbReference type="EMBL" id="GAA51582.1"/>
    </source>
</evidence>
<protein>
    <submittedName>
        <fullName evidence="2">Uncharacterized protein</fullName>
    </submittedName>
</protein>
<dbReference type="Proteomes" id="UP000008909">
    <property type="component" value="Unassembled WGS sequence"/>
</dbReference>
<reference key="2">
    <citation type="submission" date="2011-10" db="EMBL/GenBank/DDBJ databases">
        <title>The genome and transcriptome sequence of Clonorchis sinensis provide insights into the carcinogenic liver fluke.</title>
        <authorList>
            <person name="Wang X."/>
            <person name="Huang Y."/>
            <person name="Chen W."/>
            <person name="Liu H."/>
            <person name="Guo L."/>
            <person name="Chen Y."/>
            <person name="Luo F."/>
            <person name="Zhou W."/>
            <person name="Sun J."/>
            <person name="Mao Q."/>
            <person name="Liang P."/>
            <person name="Zhou C."/>
            <person name="Tian Y."/>
            <person name="Men J."/>
            <person name="Lv X."/>
            <person name="Huang L."/>
            <person name="Zhou J."/>
            <person name="Hu Y."/>
            <person name="Li R."/>
            <person name="Zhang F."/>
            <person name="Lei H."/>
            <person name="Li X."/>
            <person name="Hu X."/>
            <person name="Liang C."/>
            <person name="Xu J."/>
            <person name="Wu Z."/>
            <person name="Yu X."/>
        </authorList>
    </citation>
    <scope>NUCLEOTIDE SEQUENCE</scope>
    <source>
        <strain>Henan</strain>
    </source>
</reference>
<keyword evidence="3" id="KW-1185">Reference proteome</keyword>
<proteinExistence type="predicted"/>
<accession>G7YF49</accession>
<reference evidence="2" key="1">
    <citation type="journal article" date="2011" name="Genome Biol.">
        <title>The draft genome of the carcinogenic human liver fluke Clonorchis sinensis.</title>
        <authorList>
            <person name="Wang X."/>
            <person name="Chen W."/>
            <person name="Huang Y."/>
            <person name="Sun J."/>
            <person name="Men J."/>
            <person name="Liu H."/>
            <person name="Luo F."/>
            <person name="Guo L."/>
            <person name="Lv X."/>
            <person name="Deng C."/>
            <person name="Zhou C."/>
            <person name="Fan Y."/>
            <person name="Li X."/>
            <person name="Huang L."/>
            <person name="Hu Y."/>
            <person name="Liang C."/>
            <person name="Hu X."/>
            <person name="Xu J."/>
            <person name="Yu X."/>
        </authorList>
    </citation>
    <scope>NUCLEOTIDE SEQUENCE [LARGE SCALE GENOMIC DNA]</scope>
    <source>
        <strain evidence="2">Henan</strain>
    </source>
</reference>